<dbReference type="PANTHER" id="PTHR31111">
    <property type="entry name" value="BNAA05G37150D PROTEIN-RELATED"/>
    <property type="match status" value="1"/>
</dbReference>
<evidence type="ECO:0000259" key="1">
    <source>
        <dbReference type="Pfam" id="PF08268"/>
    </source>
</evidence>
<name>A0ABD1BYT7_CARAN</name>
<accession>A0ABD1BYT7</accession>
<dbReference type="EMBL" id="JBANAX010000105">
    <property type="protein sequence ID" value="KAL1222234.1"/>
    <property type="molecule type" value="Genomic_DNA"/>
</dbReference>
<dbReference type="SUPFAM" id="SSF50965">
    <property type="entry name" value="Galactose oxidase, central domain"/>
    <property type="match status" value="1"/>
</dbReference>
<proteinExistence type="predicted"/>
<dbReference type="InterPro" id="IPR013187">
    <property type="entry name" value="F-box-assoc_dom_typ3"/>
</dbReference>
<protein>
    <submittedName>
        <fullName evidence="2">F-box protein</fullName>
    </submittedName>
</protein>
<evidence type="ECO:0000313" key="2">
    <source>
        <dbReference type="EMBL" id="KAL1222234.1"/>
    </source>
</evidence>
<feature type="domain" description="F-box associated beta-propeller type 3" evidence="1">
    <location>
        <begin position="44"/>
        <end position="329"/>
    </location>
</feature>
<dbReference type="Pfam" id="PF08268">
    <property type="entry name" value="FBA_3"/>
    <property type="match status" value="1"/>
</dbReference>
<reference evidence="2 3" key="1">
    <citation type="submission" date="2024-04" db="EMBL/GenBank/DDBJ databases">
        <title>Genome assembly C_amara_ONT_v2.</title>
        <authorList>
            <person name="Yant L."/>
            <person name="Moore C."/>
            <person name="Slenker M."/>
        </authorList>
    </citation>
    <scope>NUCLEOTIDE SEQUENCE [LARGE SCALE GENOMIC DNA]</scope>
    <source>
        <tissue evidence="2">Leaf</tissue>
    </source>
</reference>
<comment type="caution">
    <text evidence="2">The sequence shown here is derived from an EMBL/GenBank/DDBJ whole genome shotgun (WGS) entry which is preliminary data.</text>
</comment>
<dbReference type="Proteomes" id="UP001558713">
    <property type="component" value="Unassembled WGS sequence"/>
</dbReference>
<organism evidence="2 3">
    <name type="scientific">Cardamine amara subsp. amara</name>
    <dbReference type="NCBI Taxonomy" id="228776"/>
    <lineage>
        <taxon>Eukaryota</taxon>
        <taxon>Viridiplantae</taxon>
        <taxon>Streptophyta</taxon>
        <taxon>Embryophyta</taxon>
        <taxon>Tracheophyta</taxon>
        <taxon>Spermatophyta</taxon>
        <taxon>Magnoliopsida</taxon>
        <taxon>eudicotyledons</taxon>
        <taxon>Gunneridae</taxon>
        <taxon>Pentapetalae</taxon>
        <taxon>rosids</taxon>
        <taxon>malvids</taxon>
        <taxon>Brassicales</taxon>
        <taxon>Brassicaceae</taxon>
        <taxon>Cardamineae</taxon>
        <taxon>Cardamine</taxon>
    </lineage>
</organism>
<dbReference type="NCBIfam" id="TIGR01640">
    <property type="entry name" value="F_box_assoc_1"/>
    <property type="match status" value="1"/>
</dbReference>
<dbReference type="AlphaFoldDB" id="A0ABD1BYT7"/>
<evidence type="ECO:0000313" key="3">
    <source>
        <dbReference type="Proteomes" id="UP001558713"/>
    </source>
</evidence>
<dbReference type="InterPro" id="IPR017451">
    <property type="entry name" value="F-box-assoc_interact_dom"/>
</dbReference>
<gene>
    <name evidence="2" type="ORF">V5N11_026751</name>
</gene>
<dbReference type="PANTHER" id="PTHR31111:SF105">
    <property type="entry name" value="F-BOX DOMAIN-CONTAINING PROTEIN"/>
    <property type="match status" value="1"/>
</dbReference>
<keyword evidence="3" id="KW-1185">Reference proteome</keyword>
<dbReference type="InterPro" id="IPR011043">
    <property type="entry name" value="Gal_Oxase/kelch_b-propeller"/>
</dbReference>
<sequence length="335" mass="39397">MIKDFIVINSIVNRSLNQPPSRYPHFIFDWRSCNPKLSSVFSYAYPHRVTNQEQLYHGEIFGKLNGWNTRLQYVRGLIGFWSLDYVAFTIYNPTTKQSISLPIHTHLPRSRYLFGYDPLKNQYKVLCLTTKIYHPERLLCCKVFTLGDPKNEWTNIECGIGLHYPYGNAVCINGKIYYKARTVNRSYVLVCFDVWSQKFNHVQSPPDKLVRIKSEDSTLLNYQGKLACICGNNNDVDLWVMENTEKQEWFKITFFGLLQGLTRWIRFADVTNPGGEIVIINERNLESNIVYYYDPKRNIRRRFDMETTTSSERIRHSDHVAIWAVTDHVENIMCF</sequence>